<proteinExistence type="inferred from homology"/>
<reference evidence="4 5" key="1">
    <citation type="submission" date="2020-01" db="EMBL/GenBank/DDBJ databases">
        <title>Aspergillus terreus IFO 6365 whole genome shotgun sequence.</title>
        <authorList>
            <person name="Kanamasa S."/>
            <person name="Takahashi H."/>
        </authorList>
    </citation>
    <scope>NUCLEOTIDE SEQUENCE [LARGE SCALE GENOMIC DNA]</scope>
    <source>
        <strain evidence="4 5">IFO 6365</strain>
    </source>
</reference>
<evidence type="ECO:0000256" key="2">
    <source>
        <dbReference type="SAM" id="MobiDB-lite"/>
    </source>
</evidence>
<dbReference type="EMBL" id="BLJY01000005">
    <property type="protein sequence ID" value="GFF16338.1"/>
    <property type="molecule type" value="Genomic_DNA"/>
</dbReference>
<feature type="compositionally biased region" description="Polar residues" evidence="2">
    <location>
        <begin position="47"/>
        <end position="60"/>
    </location>
</feature>
<dbReference type="Gene3D" id="3.40.50.1000">
    <property type="entry name" value="HAD superfamily/HAD-like"/>
    <property type="match status" value="1"/>
</dbReference>
<feature type="region of interest" description="Disordered" evidence="2">
    <location>
        <begin position="528"/>
        <end position="563"/>
    </location>
</feature>
<feature type="region of interest" description="Disordered" evidence="2">
    <location>
        <begin position="374"/>
        <end position="398"/>
    </location>
</feature>
<sequence>MEPHRASSDTLSSTEDRLEYRGTRGGNSKPSWRPYQNRWPAWPPKKSTPQKAGNLASQRPENGAPVNSQKNRKGRNSKKNSVPQTQAHGSQANASTSHNVPVNVPNMNMPSFPGLPSYPPATGPTSNPGLSQPFFSQNMPNPPMQFPLDPNAPSWNSPSWNGMNNPMNFLPPLPPPPFMNFGGQLPDLPAPPMLSGFPPFPFDPMAFAAAGPAGAHAANLTGQPFNGPRHDRSSVPPEPPAPPAPTESYLTQSSQPPRKLPFPRPLLVILDLNGTLIYRKHRRMPPVFARRAGLDQFLDTLLQKYKVMIWSSSQPETVNAVCEKLFTGKQRAALVAEWGRDRFGLTKSQYRAKIQVYKTLSTVWASDDVQASYPSSRATRKRQKGKNGGASAGGPHWDQTNTILIDDSKLKAISQPYNILEIPEFTNQPGVDEAAIFPKVLQCLDALSRHDDVSKVLQQWSSQLTGTSVLDFVTGGKEVDPDDVAGARKLRRKARKQERKALKRDKKAASLREAQKPLVENVVAAVAATEQSTTTTNTSASSTPQEASPERSPSPVSSVGSANFLLDRLEESLNVQRE</sequence>
<dbReference type="Pfam" id="PF03031">
    <property type="entry name" value="NIF"/>
    <property type="match status" value="1"/>
</dbReference>
<evidence type="ECO:0000313" key="4">
    <source>
        <dbReference type="EMBL" id="GFF16338.1"/>
    </source>
</evidence>
<feature type="compositionally biased region" description="Basic residues" evidence="2">
    <location>
        <begin position="492"/>
        <end position="506"/>
    </location>
</feature>
<evidence type="ECO:0000313" key="5">
    <source>
        <dbReference type="Proteomes" id="UP000452235"/>
    </source>
</evidence>
<comment type="function">
    <text evidence="1">Essential component of the TIM23 complex, a complex that mediates the translocation of transit peptide-containing proteins across the mitochondrial inner membrane.</text>
</comment>
<evidence type="ECO:0000256" key="1">
    <source>
        <dbReference type="RuleBase" id="RU365079"/>
    </source>
</evidence>
<dbReference type="InterPro" id="IPR023214">
    <property type="entry name" value="HAD_sf"/>
</dbReference>
<comment type="caution">
    <text evidence="4">The sequence shown here is derived from an EMBL/GenBank/DDBJ whole genome shotgun (WGS) entry which is preliminary data.</text>
</comment>
<dbReference type="SMART" id="SM00577">
    <property type="entry name" value="CPDc"/>
    <property type="match status" value="1"/>
</dbReference>
<accession>A0A5M3Z3Q6</accession>
<dbReference type="VEuPathDB" id="FungiDB:ATEG_06991"/>
<comment type="subunit">
    <text evidence="1">Component of the TIM23 complex.</text>
</comment>
<feature type="compositionally biased region" description="Polar residues" evidence="2">
    <location>
        <begin position="82"/>
        <end position="98"/>
    </location>
</feature>
<keyword evidence="1" id="KW-0811">Translocation</keyword>
<dbReference type="GO" id="GO:0005744">
    <property type="term" value="C:TIM23 mitochondrial import inner membrane translocase complex"/>
    <property type="evidence" value="ECO:0007669"/>
    <property type="project" value="UniProtKB-UniRule"/>
</dbReference>
<comment type="subcellular location">
    <subcellularLocation>
        <location evidence="1">Mitochondrion inner membrane</location>
        <topology evidence="1">Single-pass membrane protein</topology>
    </subcellularLocation>
</comment>
<feature type="compositionally biased region" description="Low complexity" evidence="2">
    <location>
        <begin position="528"/>
        <end position="562"/>
    </location>
</feature>
<keyword evidence="1" id="KW-0653">Protein transport</keyword>
<dbReference type="InterPro" id="IPR050365">
    <property type="entry name" value="TIM50"/>
</dbReference>
<dbReference type="SUPFAM" id="SSF56784">
    <property type="entry name" value="HAD-like"/>
    <property type="match status" value="1"/>
</dbReference>
<feature type="compositionally biased region" description="Pro residues" evidence="2">
    <location>
        <begin position="236"/>
        <end position="245"/>
    </location>
</feature>
<keyword evidence="5" id="KW-1185">Reference proteome</keyword>
<dbReference type="GO" id="GO:0015031">
    <property type="term" value="P:protein transport"/>
    <property type="evidence" value="ECO:0007669"/>
    <property type="project" value="UniProtKB-KW"/>
</dbReference>
<dbReference type="OrthoDB" id="1711508at2759"/>
<keyword evidence="1" id="KW-0496">Mitochondrion</keyword>
<dbReference type="FunFam" id="3.40.50.1000:FF:000228">
    <property type="entry name" value="NIF domain protein"/>
    <property type="match status" value="1"/>
</dbReference>
<comment type="similarity">
    <text evidence="1">Belongs to the TIM50 family.</text>
</comment>
<dbReference type="InterPro" id="IPR036412">
    <property type="entry name" value="HAD-like_sf"/>
</dbReference>
<feature type="region of interest" description="Disordered" evidence="2">
    <location>
        <begin position="217"/>
        <end position="258"/>
    </location>
</feature>
<name>A0A5M3Z3Q6_ASPTE</name>
<protein>
    <recommendedName>
        <fullName evidence="1">Mitochondrial import inner membrane translocase subunit TIM50</fullName>
    </recommendedName>
</protein>
<feature type="region of interest" description="Disordered" evidence="2">
    <location>
        <begin position="1"/>
        <end position="99"/>
    </location>
</feature>
<feature type="domain" description="FCP1 homology" evidence="3">
    <location>
        <begin position="261"/>
        <end position="447"/>
    </location>
</feature>
<keyword evidence="1" id="KW-0809">Transit peptide</keyword>
<dbReference type="PANTHER" id="PTHR12210">
    <property type="entry name" value="DULLARD PROTEIN PHOSPHATASE"/>
    <property type="match status" value="1"/>
</dbReference>
<keyword evidence="1" id="KW-0813">Transport</keyword>
<dbReference type="InterPro" id="IPR004274">
    <property type="entry name" value="FCP1_dom"/>
</dbReference>
<evidence type="ECO:0000259" key="3">
    <source>
        <dbReference type="PROSITE" id="PS50969"/>
    </source>
</evidence>
<dbReference type="Proteomes" id="UP000452235">
    <property type="component" value="Unassembled WGS sequence"/>
</dbReference>
<gene>
    <name evidence="4" type="ORF">ATEIFO6365_0005052800</name>
</gene>
<organism evidence="4 5">
    <name type="scientific">Aspergillus terreus</name>
    <dbReference type="NCBI Taxonomy" id="33178"/>
    <lineage>
        <taxon>Eukaryota</taxon>
        <taxon>Fungi</taxon>
        <taxon>Dikarya</taxon>
        <taxon>Ascomycota</taxon>
        <taxon>Pezizomycotina</taxon>
        <taxon>Eurotiomycetes</taxon>
        <taxon>Eurotiomycetidae</taxon>
        <taxon>Eurotiales</taxon>
        <taxon>Aspergillaceae</taxon>
        <taxon>Aspergillus</taxon>
        <taxon>Aspergillus subgen. Circumdati</taxon>
    </lineage>
</organism>
<feature type="region of interest" description="Disordered" evidence="2">
    <location>
        <begin position="492"/>
        <end position="514"/>
    </location>
</feature>
<dbReference type="AlphaFoldDB" id="A0A5M3Z3Q6"/>
<dbReference type="PROSITE" id="PS50969">
    <property type="entry name" value="FCP1"/>
    <property type="match status" value="1"/>
</dbReference>